<dbReference type="OrthoDB" id="2328924at2759"/>
<name>A0A812X372_SYMPI</name>
<organism evidence="1 2">
    <name type="scientific">Symbiodinium pilosum</name>
    <name type="common">Dinoflagellate</name>
    <dbReference type="NCBI Taxonomy" id="2952"/>
    <lineage>
        <taxon>Eukaryota</taxon>
        <taxon>Sar</taxon>
        <taxon>Alveolata</taxon>
        <taxon>Dinophyceae</taxon>
        <taxon>Suessiales</taxon>
        <taxon>Symbiodiniaceae</taxon>
        <taxon>Symbiodinium</taxon>
    </lineage>
</organism>
<gene>
    <name evidence="1" type="ORF">SPIL2461_LOCUS20309</name>
</gene>
<protein>
    <recommendedName>
        <fullName evidence="3">Phytanoyl-CoA dioxygenase</fullName>
    </recommendedName>
</protein>
<evidence type="ECO:0008006" key="3">
    <source>
        <dbReference type="Google" id="ProtNLM"/>
    </source>
</evidence>
<dbReference type="Proteomes" id="UP000649617">
    <property type="component" value="Unassembled WGS sequence"/>
</dbReference>
<sequence length="448" mass="51066">MASLSCLEGLRRLANVNRSVESSEKLIQEEGSEALSDAERKALRRDGWAAAQLAAQAFLREWMQAHPGEALPESIFVACQEAVNRQLPHLFSGREGGELLSFVRYAHKDLLRVEDPPKRLRSTADWESIFPRYPTLDDGYLKSFEACDSQGIRQALDKYGFCVVKVLSRQECEASIVAMFEEINLLRAQKGIEGPAVDVDDPSTWFDKNWPSSCKFLVDDVALHKQAFANRRSQRIYQAFCGIWREEQLHVSVDKWGVSRGAIDRPRWRVGLKPHWDVNPWQCVRDWDAGIDPGYQGVVALRDQDLETGCHLTLPGCTNFLRQWCLERRFEKVSNSSKSFRASEEDPILQYMQPVPLRQGEMVIWSCAQLHGSTHNLSGKMRLAQYIRMFPAPKVGGTANYDEKDNFSCTRVLRRALKKGQLSWSDLEDLQLDPLGRQLLGVDLLHED</sequence>
<dbReference type="AlphaFoldDB" id="A0A812X372"/>
<dbReference type="PANTHER" id="PTHR31630:SF10">
    <property type="entry name" value="PHYTANOYL-COA DIOXYGENASE"/>
    <property type="match status" value="1"/>
</dbReference>
<dbReference type="SUPFAM" id="SSF51197">
    <property type="entry name" value="Clavaminate synthase-like"/>
    <property type="match status" value="1"/>
</dbReference>
<dbReference type="InterPro" id="IPR008775">
    <property type="entry name" value="Phytyl_CoA_dOase-like"/>
</dbReference>
<dbReference type="Pfam" id="PF05721">
    <property type="entry name" value="PhyH"/>
    <property type="match status" value="1"/>
</dbReference>
<evidence type="ECO:0000313" key="2">
    <source>
        <dbReference type="Proteomes" id="UP000649617"/>
    </source>
</evidence>
<dbReference type="PANTHER" id="PTHR31630">
    <property type="entry name" value="PHYTANOYL-COA DIOXYGENASE-RELATED-RELATED"/>
    <property type="match status" value="1"/>
</dbReference>
<evidence type="ECO:0000313" key="1">
    <source>
        <dbReference type="EMBL" id="CAE7715279.1"/>
    </source>
</evidence>
<reference evidence="1" key="1">
    <citation type="submission" date="2021-02" db="EMBL/GenBank/DDBJ databases">
        <authorList>
            <person name="Dougan E. K."/>
            <person name="Rhodes N."/>
            <person name="Thang M."/>
            <person name="Chan C."/>
        </authorList>
    </citation>
    <scope>NUCLEOTIDE SEQUENCE</scope>
</reference>
<proteinExistence type="predicted"/>
<dbReference type="Gene3D" id="2.60.120.620">
    <property type="entry name" value="q2cbj1_9rhob like domain"/>
    <property type="match status" value="1"/>
</dbReference>
<keyword evidence="2" id="KW-1185">Reference proteome</keyword>
<dbReference type="EMBL" id="CAJNIZ010045276">
    <property type="protein sequence ID" value="CAE7715279.1"/>
    <property type="molecule type" value="Genomic_DNA"/>
</dbReference>
<accession>A0A812X372</accession>
<comment type="caution">
    <text evidence="1">The sequence shown here is derived from an EMBL/GenBank/DDBJ whole genome shotgun (WGS) entry which is preliminary data.</text>
</comment>